<dbReference type="Proteomes" id="UP001054945">
    <property type="component" value="Unassembled WGS sequence"/>
</dbReference>
<feature type="compositionally biased region" description="Low complexity" evidence="3">
    <location>
        <begin position="205"/>
        <end position="214"/>
    </location>
</feature>
<evidence type="ECO:0000313" key="7">
    <source>
        <dbReference type="Proteomes" id="UP001054945"/>
    </source>
</evidence>
<comment type="cofactor">
    <cofactor evidence="1">
        <name>Zn(2+)</name>
        <dbReference type="ChEBI" id="CHEBI:29105"/>
    </cofactor>
</comment>
<dbReference type="PANTHER" id="PTHR12147">
    <property type="entry name" value="METALLOPEPTIDASE M28 FAMILY MEMBER"/>
    <property type="match status" value="1"/>
</dbReference>
<keyword evidence="4" id="KW-0732">Signal</keyword>
<dbReference type="EMBL" id="BPLR01006165">
    <property type="protein sequence ID" value="GIY07855.1"/>
    <property type="molecule type" value="Genomic_DNA"/>
</dbReference>
<protein>
    <submittedName>
        <fullName evidence="6">Peptidase_M28 domain-containing protein</fullName>
    </submittedName>
</protein>
<feature type="signal peptide" evidence="4">
    <location>
        <begin position="1"/>
        <end position="22"/>
    </location>
</feature>
<comment type="similarity">
    <text evidence="2">Belongs to the peptidase M28 family. M28B subfamily.</text>
</comment>
<sequence>MRYIYFLFLLIFLNIDVSKECALPFWWTEQYHFQPYYQITGQPKSTYRYRETFHRSYPDSFVHIQEYSEYTWWEHDVSSNGRETKLTPEDIRHMTNVVFSKDGSINGIIPGKRGMHPVGGNTNRGIPRGFGVKGGFPVKGGTNGMFPVGRNGNGLLPRSGDTNGMVTRSDTNGIVTRGDTNGMVTRADTNGIVTRGDTNGMVTRGDTTGTSTVEDTTRMVTQPDTTRMITDAETNGIATGGDTNGITMPDDMNGIMTDEDTMQTSEVTPEVITSNPDREVNENEDFEINKSGDLLDNDLEMSGAAKSSSELRIKEPNSKGDFLGGWFGTRTNETEPCKVSETDIHSLRSMIEKMFSQPREHMINPESKEKAREDILNKFRNYGLQVWTQNFTTPPIKHPNGTEDFNEGVNLVGVIPGSQRGRLDDEIVLVGAHYDTVADSNGVDDNGSGLAVMLEVARAITEARCRLNHTLMFVAFDHEENGAMGSNYFVDHYLIPDELKRARARFQGAFILDGIMNYNDIPNTQELPLDYTESLPGFQYFVNNTGNRGNFLAMISRNEMDNHLSRKLMDAWQDLGDHQYKLFNLAVDMGNTIPDPSIIQKHLNFLRSDHATFWYHNSSNHFPDSLNAVLLTDTGPYRGQMKQCYHSKCDDLTVITPEKLQFAKKTADALTATLVELTSATAGGRQIHASWLMISLHVMALFYAAKFLRSV</sequence>
<feature type="chain" id="PRO_5043910097" evidence="4">
    <location>
        <begin position="23"/>
        <end position="711"/>
    </location>
</feature>
<evidence type="ECO:0000259" key="5">
    <source>
        <dbReference type="Pfam" id="PF04389"/>
    </source>
</evidence>
<dbReference type="InterPro" id="IPR007484">
    <property type="entry name" value="Peptidase_M28"/>
</dbReference>
<dbReference type="PANTHER" id="PTHR12147:SF26">
    <property type="entry name" value="PEPTIDASE M28 DOMAIN-CONTAINING PROTEIN"/>
    <property type="match status" value="1"/>
</dbReference>
<dbReference type="GO" id="GO:0006508">
    <property type="term" value="P:proteolysis"/>
    <property type="evidence" value="ECO:0007669"/>
    <property type="project" value="InterPro"/>
</dbReference>
<dbReference type="GO" id="GO:0008235">
    <property type="term" value="F:metalloexopeptidase activity"/>
    <property type="evidence" value="ECO:0007669"/>
    <property type="project" value="InterPro"/>
</dbReference>
<dbReference type="AlphaFoldDB" id="A0AAV4QFF2"/>
<comment type="caution">
    <text evidence="6">The sequence shown here is derived from an EMBL/GenBank/DDBJ whole genome shotgun (WGS) entry which is preliminary data.</text>
</comment>
<evidence type="ECO:0000256" key="2">
    <source>
        <dbReference type="ARBA" id="ARBA00005634"/>
    </source>
</evidence>
<evidence type="ECO:0000256" key="4">
    <source>
        <dbReference type="SAM" id="SignalP"/>
    </source>
</evidence>
<reference evidence="6 7" key="1">
    <citation type="submission" date="2021-06" db="EMBL/GenBank/DDBJ databases">
        <title>Caerostris extrusa draft genome.</title>
        <authorList>
            <person name="Kono N."/>
            <person name="Arakawa K."/>
        </authorList>
    </citation>
    <scope>NUCLEOTIDE SEQUENCE [LARGE SCALE GENOMIC DNA]</scope>
</reference>
<accession>A0AAV4QFF2</accession>
<name>A0AAV4QFF2_CAEEX</name>
<dbReference type="InterPro" id="IPR045175">
    <property type="entry name" value="M28_fam"/>
</dbReference>
<evidence type="ECO:0000256" key="1">
    <source>
        <dbReference type="ARBA" id="ARBA00001947"/>
    </source>
</evidence>
<evidence type="ECO:0000256" key="3">
    <source>
        <dbReference type="SAM" id="MobiDB-lite"/>
    </source>
</evidence>
<dbReference type="Pfam" id="PF04389">
    <property type="entry name" value="Peptidase_M28"/>
    <property type="match status" value="1"/>
</dbReference>
<organism evidence="6 7">
    <name type="scientific">Caerostris extrusa</name>
    <name type="common">Bark spider</name>
    <name type="synonym">Caerostris bankana</name>
    <dbReference type="NCBI Taxonomy" id="172846"/>
    <lineage>
        <taxon>Eukaryota</taxon>
        <taxon>Metazoa</taxon>
        <taxon>Ecdysozoa</taxon>
        <taxon>Arthropoda</taxon>
        <taxon>Chelicerata</taxon>
        <taxon>Arachnida</taxon>
        <taxon>Araneae</taxon>
        <taxon>Araneomorphae</taxon>
        <taxon>Entelegynae</taxon>
        <taxon>Araneoidea</taxon>
        <taxon>Araneidae</taxon>
        <taxon>Caerostris</taxon>
    </lineage>
</organism>
<dbReference type="SUPFAM" id="SSF53187">
    <property type="entry name" value="Zn-dependent exopeptidases"/>
    <property type="match status" value="1"/>
</dbReference>
<proteinExistence type="inferred from homology"/>
<feature type="region of interest" description="Disordered" evidence="3">
    <location>
        <begin position="156"/>
        <end position="214"/>
    </location>
</feature>
<keyword evidence="7" id="KW-1185">Reference proteome</keyword>
<evidence type="ECO:0000313" key="6">
    <source>
        <dbReference type="EMBL" id="GIY07855.1"/>
    </source>
</evidence>
<dbReference type="Gene3D" id="3.40.630.10">
    <property type="entry name" value="Zn peptidases"/>
    <property type="match status" value="1"/>
</dbReference>
<feature type="domain" description="Peptidase M28" evidence="5">
    <location>
        <begin position="410"/>
        <end position="524"/>
    </location>
</feature>
<feature type="compositionally biased region" description="Polar residues" evidence="3">
    <location>
        <begin position="160"/>
        <end position="201"/>
    </location>
</feature>
<gene>
    <name evidence="6" type="primary">X975_10684</name>
    <name evidence="6" type="ORF">CEXT_21261</name>
</gene>